<dbReference type="Gene3D" id="3.30.300.30">
    <property type="match status" value="1"/>
</dbReference>
<dbReference type="Proteomes" id="UP000010988">
    <property type="component" value="Unassembled WGS sequence"/>
</dbReference>
<accession>L7KH60</accession>
<dbReference type="eggNOG" id="COG0318">
    <property type="taxonomic scope" value="Bacteria"/>
</dbReference>
<dbReference type="EMBL" id="BANR01000004">
    <property type="protein sequence ID" value="GAC47831.1"/>
    <property type="molecule type" value="Genomic_DNA"/>
</dbReference>
<feature type="domain" description="AMP-binding enzyme C-terminal" evidence="2">
    <location>
        <begin position="481"/>
        <end position="556"/>
    </location>
</feature>
<dbReference type="InterPro" id="IPR042099">
    <property type="entry name" value="ANL_N_sf"/>
</dbReference>
<dbReference type="AlphaFoldDB" id="L7KH60"/>
<reference evidence="3 4" key="1">
    <citation type="submission" date="2012-12" db="EMBL/GenBank/DDBJ databases">
        <title>Whole genome shotgun sequence of Gordonia aichiensis NBRC 108223.</title>
        <authorList>
            <person name="Isaki-Nakamura S."/>
            <person name="Hosoyama A."/>
            <person name="Tsuchikane K."/>
            <person name="Ando Y."/>
            <person name="Baba S."/>
            <person name="Ohji S."/>
            <person name="Hamada M."/>
            <person name="Tamura T."/>
            <person name="Yamazoe A."/>
            <person name="Yamazaki S."/>
            <person name="Fujita N."/>
        </authorList>
    </citation>
    <scope>NUCLEOTIDE SEQUENCE [LARGE SCALE GENOMIC DNA]</scope>
    <source>
        <strain evidence="3 4">NBRC 108223</strain>
    </source>
</reference>
<name>L7KH60_9ACTN</name>
<feature type="domain" description="AMP-dependent synthetase/ligase" evidence="1">
    <location>
        <begin position="47"/>
        <end position="431"/>
    </location>
</feature>
<dbReference type="PROSITE" id="PS00455">
    <property type="entry name" value="AMP_BINDING"/>
    <property type="match status" value="1"/>
</dbReference>
<dbReference type="Pfam" id="PF00501">
    <property type="entry name" value="AMP-binding"/>
    <property type="match status" value="1"/>
</dbReference>
<dbReference type="GO" id="GO:0016878">
    <property type="term" value="F:acid-thiol ligase activity"/>
    <property type="evidence" value="ECO:0007669"/>
    <property type="project" value="UniProtKB-ARBA"/>
</dbReference>
<keyword evidence="3" id="KW-0436">Ligase</keyword>
<comment type="caution">
    <text evidence="3">The sequence shown here is derived from an EMBL/GenBank/DDBJ whole genome shotgun (WGS) entry which is preliminary data.</text>
</comment>
<dbReference type="RefSeq" id="WP_005171947.1">
    <property type="nucleotide sequence ID" value="NZ_BANR01000004.1"/>
</dbReference>
<dbReference type="InterPro" id="IPR045851">
    <property type="entry name" value="AMP-bd_C_sf"/>
</dbReference>
<dbReference type="InterPro" id="IPR050237">
    <property type="entry name" value="ATP-dep_AMP-bd_enzyme"/>
</dbReference>
<dbReference type="OrthoDB" id="9803968at2"/>
<dbReference type="PANTHER" id="PTHR43767:SF1">
    <property type="entry name" value="NONRIBOSOMAL PEPTIDE SYNTHASE PES1 (EUROFUNG)-RELATED"/>
    <property type="match status" value="1"/>
</dbReference>
<dbReference type="InterPro" id="IPR020845">
    <property type="entry name" value="AMP-binding_CS"/>
</dbReference>
<dbReference type="Pfam" id="PF13193">
    <property type="entry name" value="AMP-binding_C"/>
    <property type="match status" value="1"/>
</dbReference>
<evidence type="ECO:0000313" key="4">
    <source>
        <dbReference type="Proteomes" id="UP000010988"/>
    </source>
</evidence>
<sequence>MTLHCSEDSADHGIGPYDARPWLAHYPPGRTAHVHIDHGTPLSMLAATVSARPDDIALAYFGSTMTWLELDRATDTVAALLISRDFRPGDRMAIILQNNPAFVIALIAAWKAGGIAAVISPVSTSDELVARLRDYVPTALIALDDVYVDKLRGPLLREDLGVRVVLTASALDGVDKPDPRLFAGVRRCAVADTISVRAIVEQVDCSTLARRPNGPRDTAVLLATSGTTGPPKGARLTHANLTFSAQTYYEWTAMSGASPILAASPLFHVTGLIGGAMLSILSGAPLVLTHRFHPEVIADAIRYWKPGFTVAVITAFIALADESSITPEEMRCLRYCLSGGAPIDPDVAERLSERLGGRIQNVYGLTESTSPTHMIPPNLVAPVDEETGVMSVGLPVFDTVVRVVDDAGRDVPVGEIGQFVVTGPQVCDGYWRNPEATAEVFVGAELRTGDVGFMDCDGWFYVIDRQSEIINASGYKVWPTEVERVLCGHPAVIDAAVVGIPDDYRGESVKAFVVLTAPDAVTESALIDYARERLAAFKYPREIDLVGELPRTATGKLMRRELR</sequence>
<dbReference type="SUPFAM" id="SSF56801">
    <property type="entry name" value="Acetyl-CoA synthetase-like"/>
    <property type="match status" value="1"/>
</dbReference>
<dbReference type="PANTHER" id="PTHR43767">
    <property type="entry name" value="LONG-CHAIN-FATTY-ACID--COA LIGASE"/>
    <property type="match status" value="1"/>
</dbReference>
<dbReference type="Gene3D" id="3.40.50.12780">
    <property type="entry name" value="N-terminal domain of ligase-like"/>
    <property type="match status" value="1"/>
</dbReference>
<dbReference type="STRING" id="1220583.GOACH_04_02270"/>
<keyword evidence="4" id="KW-1185">Reference proteome</keyword>
<evidence type="ECO:0000313" key="3">
    <source>
        <dbReference type="EMBL" id="GAC47831.1"/>
    </source>
</evidence>
<dbReference type="InterPro" id="IPR000873">
    <property type="entry name" value="AMP-dep_synth/lig_dom"/>
</dbReference>
<organism evidence="3 4">
    <name type="scientific">Gordonia aichiensis NBRC 108223</name>
    <dbReference type="NCBI Taxonomy" id="1220583"/>
    <lineage>
        <taxon>Bacteria</taxon>
        <taxon>Bacillati</taxon>
        <taxon>Actinomycetota</taxon>
        <taxon>Actinomycetes</taxon>
        <taxon>Mycobacteriales</taxon>
        <taxon>Gordoniaceae</taxon>
        <taxon>Gordonia</taxon>
    </lineage>
</organism>
<protein>
    <submittedName>
        <fullName evidence="3">Long-chain fatty-acid--CoA ligase</fullName>
    </submittedName>
</protein>
<proteinExistence type="predicted"/>
<evidence type="ECO:0000259" key="1">
    <source>
        <dbReference type="Pfam" id="PF00501"/>
    </source>
</evidence>
<evidence type="ECO:0000259" key="2">
    <source>
        <dbReference type="Pfam" id="PF13193"/>
    </source>
</evidence>
<dbReference type="InterPro" id="IPR025110">
    <property type="entry name" value="AMP-bd_C"/>
</dbReference>
<gene>
    <name evidence="3" type="primary">fadD</name>
    <name evidence="3" type="ORF">GOACH_04_02270</name>
</gene>